<keyword evidence="1" id="KW-0175">Coiled coil</keyword>
<evidence type="ECO:0000313" key="4">
    <source>
        <dbReference type="Proteomes" id="UP000824140"/>
    </source>
</evidence>
<evidence type="ECO:0000259" key="2">
    <source>
        <dbReference type="Pfam" id="PF02591"/>
    </source>
</evidence>
<organism evidence="3 4">
    <name type="scientific">Candidatus Alectryocaccomicrobium excrementavium</name>
    <dbReference type="NCBI Taxonomy" id="2840668"/>
    <lineage>
        <taxon>Bacteria</taxon>
        <taxon>Bacillati</taxon>
        <taxon>Bacillota</taxon>
        <taxon>Clostridia</taxon>
        <taxon>Candidatus Alectryocaccomicrobium</taxon>
    </lineage>
</organism>
<dbReference type="Pfam" id="PF02591">
    <property type="entry name" value="Zn_ribbon_9"/>
    <property type="match status" value="1"/>
</dbReference>
<feature type="domain" description="C4-type zinc ribbon" evidence="2">
    <location>
        <begin position="200"/>
        <end position="231"/>
    </location>
</feature>
<comment type="caution">
    <text evidence="3">The sequence shown here is derived from an EMBL/GenBank/DDBJ whole genome shotgun (WGS) entry which is preliminary data.</text>
</comment>
<proteinExistence type="predicted"/>
<reference evidence="3" key="1">
    <citation type="submission" date="2020-10" db="EMBL/GenBank/DDBJ databases">
        <authorList>
            <person name="Gilroy R."/>
        </authorList>
    </citation>
    <scope>NUCLEOTIDE SEQUENCE</scope>
    <source>
        <strain evidence="3">13766</strain>
    </source>
</reference>
<gene>
    <name evidence="3" type="ORF">IAA84_03865</name>
</gene>
<dbReference type="Gene3D" id="1.10.287.1490">
    <property type="match status" value="1"/>
</dbReference>
<dbReference type="Proteomes" id="UP000824140">
    <property type="component" value="Unassembled WGS sequence"/>
</dbReference>
<accession>A0A9D1FYX1</accession>
<evidence type="ECO:0000313" key="3">
    <source>
        <dbReference type="EMBL" id="HIS92133.1"/>
    </source>
</evidence>
<feature type="coiled-coil region" evidence="1">
    <location>
        <begin position="46"/>
        <end position="147"/>
    </location>
</feature>
<sequence>MQLDLLWQYMQVDMDAERFENEMRNSPNRQQLIKQRDFLRDQQTNMARIEDDVTGMIDRLEAVRDEASRLQSLLDAAREALENDPPKTAEEVEERLASVQKLMDSLSRYEQELKKMQKDAVTRDRQQKEVRIRAARTKAEFDALKKEYDVEFKRDSEKLASLRATAEKEARKVDPNLLLRYRQIKQHVSPPMAKLVGNQCGGCFMTLPSASLKKIVGEDAVVECDNCGRILYAPEGE</sequence>
<dbReference type="InterPro" id="IPR003743">
    <property type="entry name" value="Zf-RING_7"/>
</dbReference>
<protein>
    <recommendedName>
        <fullName evidence="2">C4-type zinc ribbon domain-containing protein</fullName>
    </recommendedName>
</protein>
<evidence type="ECO:0000256" key="1">
    <source>
        <dbReference type="SAM" id="Coils"/>
    </source>
</evidence>
<name>A0A9D1FYX1_9FIRM</name>
<reference evidence="3" key="2">
    <citation type="journal article" date="2021" name="PeerJ">
        <title>Extensive microbial diversity within the chicken gut microbiome revealed by metagenomics and culture.</title>
        <authorList>
            <person name="Gilroy R."/>
            <person name="Ravi A."/>
            <person name="Getino M."/>
            <person name="Pursley I."/>
            <person name="Horton D.L."/>
            <person name="Alikhan N.F."/>
            <person name="Baker D."/>
            <person name="Gharbi K."/>
            <person name="Hall N."/>
            <person name="Watson M."/>
            <person name="Adriaenssens E.M."/>
            <person name="Foster-Nyarko E."/>
            <person name="Jarju S."/>
            <person name="Secka A."/>
            <person name="Antonio M."/>
            <person name="Oren A."/>
            <person name="Chaudhuri R.R."/>
            <person name="La Ragione R."/>
            <person name="Hildebrand F."/>
            <person name="Pallen M.J."/>
        </authorList>
    </citation>
    <scope>NUCLEOTIDE SEQUENCE</scope>
    <source>
        <strain evidence="3">13766</strain>
    </source>
</reference>
<dbReference type="AlphaFoldDB" id="A0A9D1FYX1"/>
<dbReference type="EMBL" id="DVJN01000078">
    <property type="protein sequence ID" value="HIS92133.1"/>
    <property type="molecule type" value="Genomic_DNA"/>
</dbReference>